<keyword evidence="3" id="KW-1185">Reference proteome</keyword>
<dbReference type="EMBL" id="CP031223">
    <property type="protein sequence ID" value="QFF98805.1"/>
    <property type="molecule type" value="Genomic_DNA"/>
</dbReference>
<name>A0A5J6SLL0_9BACI</name>
<sequence>MENLTSNIIAAVGVLVTGTFSYFVWKATNATAQVANATFELSKELAQKEDNRREEYKRIMRRQLLSVISKESKIVYDAVVDIDPMNILMKLRDAPVYLSINKTELAEYFSVDEVATIIKAWETYESYRTKYYKETYRGNELKLLLEKNQPVIIHFEELKDKLNNIEI</sequence>
<dbReference type="KEGG" id="psyo:PB01_08145"/>
<evidence type="ECO:0000313" key="3">
    <source>
        <dbReference type="Proteomes" id="UP000325517"/>
    </source>
</evidence>
<dbReference type="RefSeq" id="WP_151699741.1">
    <property type="nucleotide sequence ID" value="NZ_CP031223.1"/>
</dbReference>
<evidence type="ECO:0000313" key="2">
    <source>
        <dbReference type="EMBL" id="QFF98805.1"/>
    </source>
</evidence>
<keyword evidence="1" id="KW-0472">Membrane</keyword>
<reference evidence="2 3" key="1">
    <citation type="submission" date="2018-07" db="EMBL/GenBank/DDBJ databases">
        <title>Complete genome sequence of Psychrobacillus sp. PB01, isolated from iceberg, and comparative genome analysis of Psychrobacillus strains.</title>
        <authorList>
            <person name="Lee P.C."/>
        </authorList>
    </citation>
    <scope>NUCLEOTIDE SEQUENCE [LARGE SCALE GENOMIC DNA]</scope>
    <source>
        <strain evidence="2 3">PB01</strain>
    </source>
</reference>
<organism evidence="2 3">
    <name type="scientific">Psychrobacillus glaciei</name>
    <dbReference type="NCBI Taxonomy" id="2283160"/>
    <lineage>
        <taxon>Bacteria</taxon>
        <taxon>Bacillati</taxon>
        <taxon>Bacillota</taxon>
        <taxon>Bacilli</taxon>
        <taxon>Bacillales</taxon>
        <taxon>Bacillaceae</taxon>
        <taxon>Psychrobacillus</taxon>
    </lineage>
</organism>
<accession>A0A5J6SLL0</accession>
<keyword evidence="1" id="KW-1133">Transmembrane helix</keyword>
<dbReference type="AlphaFoldDB" id="A0A5J6SLL0"/>
<dbReference type="Proteomes" id="UP000325517">
    <property type="component" value="Chromosome"/>
</dbReference>
<evidence type="ECO:0000256" key="1">
    <source>
        <dbReference type="SAM" id="Phobius"/>
    </source>
</evidence>
<protein>
    <submittedName>
        <fullName evidence="2">Uncharacterized protein</fullName>
    </submittedName>
</protein>
<feature type="transmembrane region" description="Helical" evidence="1">
    <location>
        <begin position="6"/>
        <end position="25"/>
    </location>
</feature>
<gene>
    <name evidence="2" type="ORF">PB01_08145</name>
</gene>
<proteinExistence type="predicted"/>
<keyword evidence="1" id="KW-0812">Transmembrane</keyword>